<gene>
    <name evidence="1" type="ORF">ACFFK0_15890</name>
</gene>
<accession>A0ABV6DMP4</accession>
<evidence type="ECO:0000313" key="1">
    <source>
        <dbReference type="EMBL" id="MFC0213913.1"/>
    </source>
</evidence>
<comment type="caution">
    <text evidence="1">The sequence shown here is derived from an EMBL/GenBank/DDBJ whole genome shotgun (WGS) entry which is preliminary data.</text>
</comment>
<organism evidence="1 2">
    <name type="scientific">Paenibacillus chartarius</name>
    <dbReference type="NCBI Taxonomy" id="747481"/>
    <lineage>
        <taxon>Bacteria</taxon>
        <taxon>Bacillati</taxon>
        <taxon>Bacillota</taxon>
        <taxon>Bacilli</taxon>
        <taxon>Bacillales</taxon>
        <taxon>Paenibacillaceae</taxon>
        <taxon>Paenibacillus</taxon>
    </lineage>
</organism>
<keyword evidence="2" id="KW-1185">Reference proteome</keyword>
<proteinExistence type="predicted"/>
<sequence>MFFNQQQLQHQVDFDNAVFTGVPISVWRENQYIDFGGKMSKHDDVAVYIEGGYFLKSGFRFIVRLEG</sequence>
<dbReference type="EMBL" id="JBHLWN010000066">
    <property type="protein sequence ID" value="MFC0213913.1"/>
    <property type="molecule type" value="Genomic_DNA"/>
</dbReference>
<name>A0ABV6DMP4_9BACL</name>
<evidence type="ECO:0000313" key="2">
    <source>
        <dbReference type="Proteomes" id="UP001589776"/>
    </source>
</evidence>
<dbReference type="RefSeq" id="WP_377471243.1">
    <property type="nucleotide sequence ID" value="NZ_JBHLWN010000066.1"/>
</dbReference>
<evidence type="ECO:0008006" key="3">
    <source>
        <dbReference type="Google" id="ProtNLM"/>
    </source>
</evidence>
<reference evidence="1 2" key="1">
    <citation type="submission" date="2024-09" db="EMBL/GenBank/DDBJ databases">
        <authorList>
            <person name="Sun Q."/>
            <person name="Mori K."/>
        </authorList>
    </citation>
    <scope>NUCLEOTIDE SEQUENCE [LARGE SCALE GENOMIC DNA]</scope>
    <source>
        <strain evidence="1 2">CCM 7759</strain>
    </source>
</reference>
<dbReference type="Proteomes" id="UP001589776">
    <property type="component" value="Unassembled WGS sequence"/>
</dbReference>
<protein>
    <recommendedName>
        <fullName evidence="3">DUF5348 domain-containing protein</fullName>
    </recommendedName>
</protein>